<dbReference type="SMART" id="SM00034">
    <property type="entry name" value="CLECT"/>
    <property type="match status" value="1"/>
</dbReference>
<feature type="disulfide bond" evidence="6">
    <location>
        <begin position="140"/>
        <end position="149"/>
    </location>
</feature>
<dbReference type="PROSITE" id="PS50041">
    <property type="entry name" value="C_TYPE_LECTIN_2"/>
    <property type="match status" value="1"/>
</dbReference>
<dbReference type="Pfam" id="PF12661">
    <property type="entry name" value="hEGF"/>
    <property type="match status" value="3"/>
</dbReference>
<name>A0A8W8K3F6_MAGGI</name>
<dbReference type="PANTHER" id="PTHR12916">
    <property type="entry name" value="CYTOCHROME C OXIDASE POLYPEPTIDE VIC-2"/>
    <property type="match status" value="1"/>
</dbReference>
<organism evidence="9 10">
    <name type="scientific">Magallana gigas</name>
    <name type="common">Pacific oyster</name>
    <name type="synonym">Crassostrea gigas</name>
    <dbReference type="NCBI Taxonomy" id="29159"/>
    <lineage>
        <taxon>Eukaryota</taxon>
        <taxon>Metazoa</taxon>
        <taxon>Spiralia</taxon>
        <taxon>Lophotrochozoa</taxon>
        <taxon>Mollusca</taxon>
        <taxon>Bivalvia</taxon>
        <taxon>Autobranchia</taxon>
        <taxon>Pteriomorphia</taxon>
        <taxon>Ostreida</taxon>
        <taxon>Ostreoidea</taxon>
        <taxon>Ostreidae</taxon>
        <taxon>Magallana</taxon>
    </lineage>
</organism>
<dbReference type="SMART" id="SM00179">
    <property type="entry name" value="EGF_CA"/>
    <property type="match status" value="4"/>
</dbReference>
<evidence type="ECO:0000256" key="1">
    <source>
        <dbReference type="ARBA" id="ARBA00022536"/>
    </source>
</evidence>
<dbReference type="Gene3D" id="3.10.100.10">
    <property type="entry name" value="Mannose-Binding Protein A, subunit A"/>
    <property type="match status" value="1"/>
</dbReference>
<dbReference type="Pfam" id="PF00059">
    <property type="entry name" value="Lectin_C"/>
    <property type="match status" value="1"/>
</dbReference>
<dbReference type="AlphaFoldDB" id="A0A8W8K3F6"/>
<dbReference type="PANTHER" id="PTHR12916:SF4">
    <property type="entry name" value="UNINFLATABLE, ISOFORM C"/>
    <property type="match status" value="1"/>
</dbReference>
<dbReference type="FunFam" id="2.10.25.10:FF:000006">
    <property type="entry name" value="Versican core protein-like isoform 1"/>
    <property type="match status" value="1"/>
</dbReference>
<dbReference type="InterPro" id="IPR018378">
    <property type="entry name" value="C-type_lectin_CS"/>
</dbReference>
<dbReference type="Proteomes" id="UP000005408">
    <property type="component" value="Unassembled WGS sequence"/>
</dbReference>
<evidence type="ECO:0000256" key="4">
    <source>
        <dbReference type="ARBA" id="ARBA00023157"/>
    </source>
</evidence>
<evidence type="ECO:0000313" key="9">
    <source>
        <dbReference type="EnsemblMetazoa" id="G22257.1:cds"/>
    </source>
</evidence>
<dbReference type="InterPro" id="IPR001304">
    <property type="entry name" value="C-type_lectin-like"/>
</dbReference>
<feature type="disulfide bond" evidence="6">
    <location>
        <begin position="177"/>
        <end position="186"/>
    </location>
</feature>
<dbReference type="EnsemblMetazoa" id="G22257.1">
    <property type="protein sequence ID" value="G22257.1:cds"/>
    <property type="gene ID" value="G22257"/>
</dbReference>
<comment type="caution">
    <text evidence="6">Lacks conserved residue(s) required for the propagation of feature annotation.</text>
</comment>
<dbReference type="InterPro" id="IPR018097">
    <property type="entry name" value="EGF_Ca-bd_CS"/>
</dbReference>
<dbReference type="SMART" id="SM00181">
    <property type="entry name" value="EGF"/>
    <property type="match status" value="4"/>
</dbReference>
<dbReference type="PROSITE" id="PS00010">
    <property type="entry name" value="ASX_HYDROXYL"/>
    <property type="match status" value="4"/>
</dbReference>
<sequence length="302" mass="33356">MCYTCINHKVSWQGATTSCQQSGASLVTVSNSTIQAFLGNLCTEDGNIWIGLNDRTNEGAFVWVENSAAISYSNWHTNQPDDAGDGEDCVHLIPSTHKWNDINCAANFSFICQAPQDDCFSSPCIQGTCIDQLRSYTCQCQPGYTGTNCEIDVDECQSSPCIHGNCSDLVNEFKCQCFPGYEGTQCQIDTDECLSSPCRHGTCIDQINSYTCNCSPGYTGRECETEINECQTSPCGNGLCKDKVNSYVCECSFGYTGLYCDIFNTNKRLKHNNVAENIEIFVFPDVLQGESKPRLSFFQNIN</sequence>
<feature type="domain" description="EGF-like" evidence="7">
    <location>
        <begin position="152"/>
        <end position="187"/>
    </location>
</feature>
<evidence type="ECO:0000313" key="10">
    <source>
        <dbReference type="Proteomes" id="UP000005408"/>
    </source>
</evidence>
<dbReference type="InterPro" id="IPR013032">
    <property type="entry name" value="EGF-like_CS"/>
</dbReference>
<feature type="domain" description="EGF-like" evidence="7">
    <location>
        <begin position="189"/>
        <end position="224"/>
    </location>
</feature>
<feature type="disulfide bond" evidence="6">
    <location>
        <begin position="156"/>
        <end position="166"/>
    </location>
</feature>
<dbReference type="PROSITE" id="PS00615">
    <property type="entry name" value="C_TYPE_LECTIN_1"/>
    <property type="match status" value="1"/>
</dbReference>
<keyword evidence="4 6" id="KW-1015">Disulfide bond</keyword>
<dbReference type="PROSITE" id="PS01187">
    <property type="entry name" value="EGF_CA"/>
    <property type="match status" value="2"/>
</dbReference>
<dbReference type="SUPFAM" id="SSF56436">
    <property type="entry name" value="C-type lectin-like"/>
    <property type="match status" value="1"/>
</dbReference>
<feature type="disulfide bond" evidence="6">
    <location>
        <begin position="214"/>
        <end position="223"/>
    </location>
</feature>
<evidence type="ECO:0000256" key="5">
    <source>
        <dbReference type="ARBA" id="ARBA00023180"/>
    </source>
</evidence>
<feature type="domain" description="EGF-like" evidence="7">
    <location>
        <begin position="115"/>
        <end position="150"/>
    </location>
</feature>
<keyword evidence="1 6" id="KW-0245">EGF-like domain</keyword>
<dbReference type="PROSITE" id="PS50026">
    <property type="entry name" value="EGF_3"/>
    <property type="match status" value="4"/>
</dbReference>
<dbReference type="Pfam" id="PF00008">
    <property type="entry name" value="EGF"/>
    <property type="match status" value="1"/>
</dbReference>
<dbReference type="InterPro" id="IPR016186">
    <property type="entry name" value="C-type_lectin-like/link_sf"/>
</dbReference>
<dbReference type="FunFam" id="2.10.25.10:FF:000434">
    <property type="entry name" value="Predicted protein"/>
    <property type="match status" value="1"/>
</dbReference>
<evidence type="ECO:0008006" key="11">
    <source>
        <dbReference type="Google" id="ProtNLM"/>
    </source>
</evidence>
<dbReference type="PRINTS" id="PR00010">
    <property type="entry name" value="EGFBLOOD"/>
</dbReference>
<evidence type="ECO:0000256" key="3">
    <source>
        <dbReference type="ARBA" id="ARBA00022737"/>
    </source>
</evidence>
<keyword evidence="5" id="KW-0325">Glycoprotein</keyword>
<protein>
    <recommendedName>
        <fullName evidence="11">Fibropellin-1</fullName>
    </recommendedName>
</protein>
<dbReference type="InterPro" id="IPR000152">
    <property type="entry name" value="EGF-type_Asp/Asn_hydroxyl_site"/>
</dbReference>
<keyword evidence="10" id="KW-1185">Reference proteome</keyword>
<dbReference type="InterPro" id="IPR001881">
    <property type="entry name" value="EGF-like_Ca-bd_dom"/>
</dbReference>
<feature type="domain" description="EGF-like" evidence="7">
    <location>
        <begin position="226"/>
        <end position="261"/>
    </location>
</feature>
<feature type="disulfide bond" evidence="6">
    <location>
        <begin position="119"/>
        <end position="129"/>
    </location>
</feature>
<dbReference type="CDD" id="cd00037">
    <property type="entry name" value="CLECT"/>
    <property type="match status" value="1"/>
</dbReference>
<dbReference type="InterPro" id="IPR009030">
    <property type="entry name" value="Growth_fac_rcpt_cys_sf"/>
</dbReference>
<dbReference type="GO" id="GO:0007219">
    <property type="term" value="P:Notch signaling pathway"/>
    <property type="evidence" value="ECO:0007669"/>
    <property type="project" value="TreeGrafter"/>
</dbReference>
<dbReference type="FunFam" id="2.10.25.10:FF:000279">
    <property type="entry name" value="Neurogenic locus notch 1"/>
    <property type="match status" value="1"/>
</dbReference>
<dbReference type="GO" id="GO:0005509">
    <property type="term" value="F:calcium ion binding"/>
    <property type="evidence" value="ECO:0007669"/>
    <property type="project" value="InterPro"/>
</dbReference>
<dbReference type="SUPFAM" id="SSF57184">
    <property type="entry name" value="Growth factor receptor domain"/>
    <property type="match status" value="1"/>
</dbReference>
<evidence type="ECO:0000259" key="8">
    <source>
        <dbReference type="PROSITE" id="PS50041"/>
    </source>
</evidence>
<dbReference type="FunFam" id="2.10.25.10:FF:000122">
    <property type="entry name" value="Protein crumbs homolog 2"/>
    <property type="match status" value="1"/>
</dbReference>
<reference evidence="9" key="1">
    <citation type="submission" date="2022-08" db="UniProtKB">
        <authorList>
            <consortium name="EnsemblMetazoa"/>
        </authorList>
    </citation>
    <scope>IDENTIFICATION</scope>
    <source>
        <strain evidence="9">05x7-T-G4-1.051#20</strain>
    </source>
</reference>
<keyword evidence="3" id="KW-0677">Repeat</keyword>
<dbReference type="CDD" id="cd00054">
    <property type="entry name" value="EGF_CA"/>
    <property type="match status" value="4"/>
</dbReference>
<feature type="disulfide bond" evidence="6">
    <location>
        <begin position="251"/>
        <end position="260"/>
    </location>
</feature>
<feature type="disulfide bond" evidence="6">
    <location>
        <begin position="193"/>
        <end position="203"/>
    </location>
</feature>
<evidence type="ECO:0000259" key="7">
    <source>
        <dbReference type="PROSITE" id="PS50026"/>
    </source>
</evidence>
<evidence type="ECO:0000256" key="2">
    <source>
        <dbReference type="ARBA" id="ARBA00022729"/>
    </source>
</evidence>
<feature type="disulfide bond" evidence="6">
    <location>
        <begin position="230"/>
        <end position="240"/>
    </location>
</feature>
<dbReference type="PROSITE" id="PS01186">
    <property type="entry name" value="EGF_2"/>
    <property type="match status" value="4"/>
</dbReference>
<dbReference type="PROSITE" id="PS00022">
    <property type="entry name" value="EGF_1"/>
    <property type="match status" value="4"/>
</dbReference>
<dbReference type="InterPro" id="IPR016187">
    <property type="entry name" value="CTDL_fold"/>
</dbReference>
<dbReference type="Gene3D" id="2.10.25.10">
    <property type="entry name" value="Laminin"/>
    <property type="match status" value="4"/>
</dbReference>
<evidence type="ECO:0000256" key="6">
    <source>
        <dbReference type="PROSITE-ProRule" id="PRU00076"/>
    </source>
</evidence>
<feature type="domain" description="C-type lectin" evidence="8">
    <location>
        <begin position="1"/>
        <end position="113"/>
    </location>
</feature>
<proteinExistence type="predicted"/>
<keyword evidence="2" id="KW-0732">Signal</keyword>
<accession>A0A8W8K3F6</accession>
<dbReference type="GO" id="GO:0005112">
    <property type="term" value="F:Notch binding"/>
    <property type="evidence" value="ECO:0007669"/>
    <property type="project" value="TreeGrafter"/>
</dbReference>
<dbReference type="InterPro" id="IPR000742">
    <property type="entry name" value="EGF"/>
</dbReference>